<evidence type="ECO:0000313" key="1">
    <source>
        <dbReference type="EMBL" id="GAA4977252.1"/>
    </source>
</evidence>
<comment type="caution">
    <text evidence="1">The sequence shown here is derived from an EMBL/GenBank/DDBJ whole genome shotgun (WGS) entry which is preliminary data.</text>
</comment>
<name>A0ABP9HS12_9ACTN</name>
<dbReference type="Gene3D" id="3.40.1800.10">
    <property type="entry name" value="His-Me finger endonucleases"/>
    <property type="match status" value="1"/>
</dbReference>
<dbReference type="SUPFAM" id="SSF54060">
    <property type="entry name" value="His-Me finger endonucleases"/>
    <property type="match status" value="1"/>
</dbReference>
<evidence type="ECO:0000313" key="2">
    <source>
        <dbReference type="Proteomes" id="UP001500466"/>
    </source>
</evidence>
<dbReference type="Proteomes" id="UP001500466">
    <property type="component" value="Unassembled WGS sequence"/>
</dbReference>
<dbReference type="EMBL" id="BAABHS010000018">
    <property type="protein sequence ID" value="GAA4977252.1"/>
    <property type="molecule type" value="Genomic_DNA"/>
</dbReference>
<sequence>MSDLPSLKKCSRCKEFLTRAAFAANKSLRDGLQSYCRECSAQYYAERRTAKGFAVRPKVAVPPGHKRCPRCTAIKPHSEWHLHRRSADGFAAHCKACRAVDGRAGHLQRKYGLTEERYQEMLEAQVGRCAICLVARAEHVDHDHETGRVRALLCFNCNAALGQFKDRPDALRRAAAYLEGIVWNPTRVAPGVYRVPS</sequence>
<dbReference type="InterPro" id="IPR044925">
    <property type="entry name" value="His-Me_finger_sf"/>
</dbReference>
<dbReference type="Pfam" id="PF02945">
    <property type="entry name" value="Endonuclease_7"/>
    <property type="match status" value="1"/>
</dbReference>
<gene>
    <name evidence="1" type="ORF">GCM10023205_50920</name>
</gene>
<keyword evidence="1" id="KW-0255">Endonuclease</keyword>
<organism evidence="1 2">
    <name type="scientific">Yinghuangia aomiensis</name>
    <dbReference type="NCBI Taxonomy" id="676205"/>
    <lineage>
        <taxon>Bacteria</taxon>
        <taxon>Bacillati</taxon>
        <taxon>Actinomycetota</taxon>
        <taxon>Actinomycetes</taxon>
        <taxon>Kitasatosporales</taxon>
        <taxon>Streptomycetaceae</taxon>
        <taxon>Yinghuangia</taxon>
    </lineage>
</organism>
<keyword evidence="1" id="KW-0378">Hydrolase</keyword>
<accession>A0ABP9HS12</accession>
<dbReference type="InterPro" id="IPR004211">
    <property type="entry name" value="Endonuclease_7"/>
</dbReference>
<dbReference type="GO" id="GO:0004519">
    <property type="term" value="F:endonuclease activity"/>
    <property type="evidence" value="ECO:0007669"/>
    <property type="project" value="UniProtKB-KW"/>
</dbReference>
<keyword evidence="2" id="KW-1185">Reference proteome</keyword>
<keyword evidence="1" id="KW-0540">Nuclease</keyword>
<dbReference type="RefSeq" id="WP_345677986.1">
    <property type="nucleotide sequence ID" value="NZ_BAABHS010000018.1"/>
</dbReference>
<dbReference type="InterPro" id="IPR038563">
    <property type="entry name" value="Endonuclease_7_sf"/>
</dbReference>
<reference evidence="2" key="1">
    <citation type="journal article" date="2019" name="Int. J. Syst. Evol. Microbiol.">
        <title>The Global Catalogue of Microorganisms (GCM) 10K type strain sequencing project: providing services to taxonomists for standard genome sequencing and annotation.</title>
        <authorList>
            <consortium name="The Broad Institute Genomics Platform"/>
            <consortium name="The Broad Institute Genome Sequencing Center for Infectious Disease"/>
            <person name="Wu L."/>
            <person name="Ma J."/>
        </authorList>
    </citation>
    <scope>NUCLEOTIDE SEQUENCE [LARGE SCALE GENOMIC DNA]</scope>
    <source>
        <strain evidence="2">JCM 17986</strain>
    </source>
</reference>
<proteinExistence type="predicted"/>
<protein>
    <submittedName>
        <fullName evidence="1">Endonuclease VII domain-containing protein</fullName>
    </submittedName>
</protein>